<protein>
    <submittedName>
        <fullName evidence="1">Uncharacterized protein</fullName>
    </submittedName>
</protein>
<accession>A0A059KIL9</accession>
<dbReference type="EMBL" id="AZRA01000087">
    <property type="protein sequence ID" value="KDB51322.1"/>
    <property type="molecule type" value="Genomic_DNA"/>
</dbReference>
<keyword evidence="2" id="KW-1185">Reference proteome</keyword>
<reference evidence="1 2" key="1">
    <citation type="journal article" date="2014" name="FEMS Microbiol. Ecol.">
        <title>Sphaerotilus natans encrusted with nanoball-shaped Fe(III) oxide minerals formed by nitrate-reducing mixotrophic Fe(II) oxidation.</title>
        <authorList>
            <person name="Park S."/>
            <person name="Kim D.H."/>
            <person name="Lee J.H."/>
            <person name="Hur H.G."/>
        </authorList>
    </citation>
    <scope>NUCLEOTIDE SEQUENCE [LARGE SCALE GENOMIC DNA]</scope>
    <source>
        <strain evidence="1 2">DSM 6575</strain>
    </source>
</reference>
<evidence type="ECO:0000313" key="1">
    <source>
        <dbReference type="EMBL" id="KDB51322.1"/>
    </source>
</evidence>
<proteinExistence type="predicted"/>
<comment type="caution">
    <text evidence="1">The sequence shown here is derived from an EMBL/GenBank/DDBJ whole genome shotgun (WGS) entry which is preliminary data.</text>
</comment>
<dbReference type="RefSeq" id="WP_037483822.1">
    <property type="nucleotide sequence ID" value="NZ_AZRA01000087.1"/>
</dbReference>
<dbReference type="Proteomes" id="UP000026714">
    <property type="component" value="Unassembled WGS sequence"/>
</dbReference>
<evidence type="ECO:0000313" key="2">
    <source>
        <dbReference type="Proteomes" id="UP000026714"/>
    </source>
</evidence>
<dbReference type="STRING" id="34103.SAMN05421778_10548"/>
<organism evidence="1 2">
    <name type="scientific">Sphaerotilus natans subsp. natans DSM 6575</name>
    <dbReference type="NCBI Taxonomy" id="1286631"/>
    <lineage>
        <taxon>Bacteria</taxon>
        <taxon>Pseudomonadati</taxon>
        <taxon>Pseudomonadota</taxon>
        <taxon>Betaproteobacteria</taxon>
        <taxon>Burkholderiales</taxon>
        <taxon>Sphaerotilaceae</taxon>
        <taxon>Sphaerotilus</taxon>
    </lineage>
</organism>
<dbReference type="eggNOG" id="ENOG502ZKXD">
    <property type="taxonomic scope" value="Bacteria"/>
</dbReference>
<gene>
    <name evidence="1" type="ORF">X805_30880</name>
</gene>
<sequence>MTAFNTFNTFNRLRNLTAARDALGADWGRFHAVYTLTGAESLEDLDELGRAAIRAALGQDDMPDAEAERIADLLADCAEAEEAADHMPAAELAALLGELAAAGDAAGLRLALLLAPYDGTAYADRLQDMADAADAGELADRAAVRAEQVRALMASPKPGRVVTEELAGAVVDAMEAWHRLKTETPEQRAIREAFAEARRLIDLHGEEDPRAFAAIIRAVELQDPGCCDRMLKADGITMPTPTHCTADGEPLYSLEAVADALGADVADLEAIAEDMEAAGLTVRHQPAGSLH</sequence>
<name>A0A059KIL9_9BURK</name>
<dbReference type="AlphaFoldDB" id="A0A059KIL9"/>